<comment type="caution">
    <text evidence="2">The sequence shown here is derived from an EMBL/GenBank/DDBJ whole genome shotgun (WGS) entry which is preliminary data.</text>
</comment>
<proteinExistence type="predicted"/>
<gene>
    <name evidence="2" type="ORF">MIND_01362900</name>
</gene>
<keyword evidence="1" id="KW-0732">Signal</keyword>
<dbReference type="Proteomes" id="UP000636479">
    <property type="component" value="Unassembled WGS sequence"/>
</dbReference>
<sequence length="384" mass="42505">MALLSFSSSFVRVALVLSTTLVLQANGQQKTFPDTPLANKRIPFTQIPYQVDTDKDLIRGAQFGVNQCNSTTEGPESKCQTSFINSIDDFCLWAPPEKDSTIGNTEGEAVAWCTKPGRGTRLIPAGALQGVQFMRTPDYVQVVGFIDQKLINIETTDSGGEMDPHGADLRGNPLGGLLYSNAWGSDKNAFTQVIEWHNFMGGNAFCLKACDPSKPNAAKFCEHIFDRIGCAYNAPNAAKTGTFESCAGDNQDFPGIYTSNGQVLTYTQPDEKLGAIQTMPYEPKVPASSNCTPFTSASLYNALQSAPRWRCCFISTHCCAKRKRQVTKRLFGPRGPIQWKRCPTPQRLWHQRSQYSRRQHRSDDSWNLLRCGLLVVMSCLFSPI</sequence>
<keyword evidence="3" id="KW-1185">Reference proteome</keyword>
<dbReference type="OrthoDB" id="2564904at2759"/>
<organism evidence="2 3">
    <name type="scientific">Mycena indigotica</name>
    <dbReference type="NCBI Taxonomy" id="2126181"/>
    <lineage>
        <taxon>Eukaryota</taxon>
        <taxon>Fungi</taxon>
        <taxon>Dikarya</taxon>
        <taxon>Basidiomycota</taxon>
        <taxon>Agaricomycotina</taxon>
        <taxon>Agaricomycetes</taxon>
        <taxon>Agaricomycetidae</taxon>
        <taxon>Agaricales</taxon>
        <taxon>Marasmiineae</taxon>
        <taxon>Mycenaceae</taxon>
        <taxon>Mycena</taxon>
    </lineage>
</organism>
<reference evidence="2" key="1">
    <citation type="submission" date="2020-05" db="EMBL/GenBank/DDBJ databases">
        <title>Mycena genomes resolve the evolution of fungal bioluminescence.</title>
        <authorList>
            <person name="Tsai I.J."/>
        </authorList>
    </citation>
    <scope>NUCLEOTIDE SEQUENCE</scope>
    <source>
        <strain evidence="2">171206Taipei</strain>
    </source>
</reference>
<evidence type="ECO:0000313" key="3">
    <source>
        <dbReference type="Proteomes" id="UP000636479"/>
    </source>
</evidence>
<protein>
    <recommendedName>
        <fullName evidence="4">Macrofage activating glycoprotein</fullName>
    </recommendedName>
</protein>
<dbReference type="GeneID" id="59352574"/>
<evidence type="ECO:0000256" key="1">
    <source>
        <dbReference type="SAM" id="SignalP"/>
    </source>
</evidence>
<feature type="chain" id="PRO_5034319964" description="Macrofage activating glycoprotein" evidence="1">
    <location>
        <begin position="19"/>
        <end position="384"/>
    </location>
</feature>
<evidence type="ECO:0000313" key="2">
    <source>
        <dbReference type="EMBL" id="KAF7289885.1"/>
    </source>
</evidence>
<feature type="signal peptide" evidence="1">
    <location>
        <begin position="1"/>
        <end position="18"/>
    </location>
</feature>
<dbReference type="RefSeq" id="XP_037213614.1">
    <property type="nucleotide sequence ID" value="XM_037370058.1"/>
</dbReference>
<dbReference type="EMBL" id="JACAZF010000016">
    <property type="protein sequence ID" value="KAF7289885.1"/>
    <property type="molecule type" value="Genomic_DNA"/>
</dbReference>
<accession>A0A8H6S227</accession>
<name>A0A8H6S227_9AGAR</name>
<dbReference type="AlphaFoldDB" id="A0A8H6S227"/>
<evidence type="ECO:0008006" key="4">
    <source>
        <dbReference type="Google" id="ProtNLM"/>
    </source>
</evidence>